<gene>
    <name evidence="1" type="ORF">O4H49_11210</name>
</gene>
<dbReference type="EMBL" id="JAPWGY010000003">
    <property type="protein sequence ID" value="MCZ4281349.1"/>
    <property type="molecule type" value="Genomic_DNA"/>
</dbReference>
<comment type="caution">
    <text evidence="1">The sequence shown here is derived from an EMBL/GenBank/DDBJ whole genome shotgun (WGS) entry which is preliminary data.</text>
</comment>
<protein>
    <submittedName>
        <fullName evidence="1">Uncharacterized protein</fullName>
    </submittedName>
</protein>
<dbReference type="Proteomes" id="UP001069802">
    <property type="component" value="Unassembled WGS sequence"/>
</dbReference>
<accession>A0ABT4LJR5</accession>
<dbReference type="RefSeq" id="WP_269423508.1">
    <property type="nucleotide sequence ID" value="NZ_JAPWGY010000003.1"/>
</dbReference>
<organism evidence="1 2">
    <name type="scientific">Kiloniella laminariae</name>
    <dbReference type="NCBI Taxonomy" id="454162"/>
    <lineage>
        <taxon>Bacteria</taxon>
        <taxon>Pseudomonadati</taxon>
        <taxon>Pseudomonadota</taxon>
        <taxon>Alphaproteobacteria</taxon>
        <taxon>Rhodospirillales</taxon>
        <taxon>Kiloniellaceae</taxon>
        <taxon>Kiloniella</taxon>
    </lineage>
</organism>
<keyword evidence="2" id="KW-1185">Reference proteome</keyword>
<proteinExistence type="predicted"/>
<sequence>MAVGLILCRDFLPNCLALFSGSFQGSLSGFVAVDAGGIVGCWPL</sequence>
<evidence type="ECO:0000313" key="2">
    <source>
        <dbReference type="Proteomes" id="UP001069802"/>
    </source>
</evidence>
<reference evidence="1" key="1">
    <citation type="submission" date="2022-12" db="EMBL/GenBank/DDBJ databases">
        <title>Bacterial isolates from different developmental stages of Nematostella vectensis.</title>
        <authorList>
            <person name="Fraune S."/>
        </authorList>
    </citation>
    <scope>NUCLEOTIDE SEQUENCE</scope>
    <source>
        <strain evidence="1">G21630-S1</strain>
    </source>
</reference>
<name>A0ABT4LJR5_9PROT</name>
<evidence type="ECO:0000313" key="1">
    <source>
        <dbReference type="EMBL" id="MCZ4281349.1"/>
    </source>
</evidence>